<sequence length="59" mass="6695">MLNFYKKYAAKRAWGGRQYDPPETAYGKKLLILSCDPAILGDVGLDNKTLEQQNVIKLH</sequence>
<keyword evidence="2" id="KW-1185">Reference proteome</keyword>
<organism evidence="1 2">
    <name type="scientific">Massilia consociata</name>
    <dbReference type="NCBI Taxonomy" id="760117"/>
    <lineage>
        <taxon>Bacteria</taxon>
        <taxon>Pseudomonadati</taxon>
        <taxon>Pseudomonadota</taxon>
        <taxon>Betaproteobacteria</taxon>
        <taxon>Burkholderiales</taxon>
        <taxon>Oxalobacteraceae</taxon>
        <taxon>Telluria group</taxon>
        <taxon>Massilia</taxon>
    </lineage>
</organism>
<dbReference type="RefSeq" id="WP_379678030.1">
    <property type="nucleotide sequence ID" value="NZ_JBHLWP010000006.1"/>
</dbReference>
<dbReference type="EMBL" id="JBHLWP010000006">
    <property type="protein sequence ID" value="MFC0251232.1"/>
    <property type="molecule type" value="Genomic_DNA"/>
</dbReference>
<name>A0ABV6FCH9_9BURK</name>
<comment type="caution">
    <text evidence="1">The sequence shown here is derived from an EMBL/GenBank/DDBJ whole genome shotgun (WGS) entry which is preliminary data.</text>
</comment>
<accession>A0ABV6FCH9</accession>
<proteinExistence type="predicted"/>
<dbReference type="Proteomes" id="UP001589773">
    <property type="component" value="Unassembled WGS sequence"/>
</dbReference>
<protein>
    <submittedName>
        <fullName evidence="1">Uncharacterized protein</fullName>
    </submittedName>
</protein>
<evidence type="ECO:0000313" key="2">
    <source>
        <dbReference type="Proteomes" id="UP001589773"/>
    </source>
</evidence>
<evidence type="ECO:0000313" key="1">
    <source>
        <dbReference type="EMBL" id="MFC0251232.1"/>
    </source>
</evidence>
<gene>
    <name evidence="1" type="ORF">ACFFJK_04960</name>
</gene>
<reference evidence="1 2" key="1">
    <citation type="submission" date="2024-09" db="EMBL/GenBank/DDBJ databases">
        <authorList>
            <person name="Sun Q."/>
            <person name="Mori K."/>
        </authorList>
    </citation>
    <scope>NUCLEOTIDE SEQUENCE [LARGE SCALE GENOMIC DNA]</scope>
    <source>
        <strain evidence="1 2">CCM 7792</strain>
    </source>
</reference>